<feature type="domain" description="Alpha-L-rhamnosidase concanavalin-like" evidence="4">
    <location>
        <begin position="352"/>
        <end position="461"/>
    </location>
</feature>
<evidence type="ECO:0000313" key="8">
    <source>
        <dbReference type="EMBL" id="HJC22871.1"/>
    </source>
</evidence>
<dbReference type="GO" id="GO:0030596">
    <property type="term" value="F:alpha-L-rhamnosidase activity"/>
    <property type="evidence" value="ECO:0007669"/>
    <property type="project" value="UniProtKB-EC"/>
</dbReference>
<dbReference type="Pfam" id="PF05592">
    <property type="entry name" value="Bac_rhamnosid"/>
    <property type="match status" value="1"/>
</dbReference>
<dbReference type="InterPro" id="IPR012341">
    <property type="entry name" value="6hp_glycosidase-like_sf"/>
</dbReference>
<dbReference type="InterPro" id="IPR035396">
    <property type="entry name" value="Bac_rhamnosid6H"/>
</dbReference>
<comment type="catalytic activity">
    <reaction evidence="1">
        <text>Hydrolysis of terminal non-reducing alpha-L-rhamnose residues in alpha-L-rhamnosides.</text>
        <dbReference type="EC" id="3.2.1.40"/>
    </reaction>
</comment>
<sequence length="970" mass="108708">MNITDLTAQNLRNPVGLECGRPGLSWQLHSGLKGDAQSAYHILAASRQELLFEGKADLWDSGRVEEKRNYAVVYAGAALCSRQEVYWKVRVWDCRGEASEWSETARFEMGLLEDADWKGKWIGRGDDFSGDKSSAPALAREFPVKSLRDVRKARLYISGLGLFCASVNGQPVTDALFEPGESEFEKRVYYVTYDILPFLTEGENTLGVILGNGQYANYAVSPVMKLGDGTLSEKHRYQKDDTVYLRDGICGDVKLLAQVELTYADGRVETAAVTDSSWRVAESAVTFQNWYGGEDYDGQRALALADWDRPGYDRSAWKQAKIMEAPKGRLCAKEFPPVRIWESWTAKSVSLLPNGHWLVDLGKNSAGFVRLKLTGTQGHAGTRIRMYPAEVLKPDGSGVDQASCTQSCDTLFSCRVMDSYVCAGTGREEWHPRFCYHGFQYVEVEGFPGTPVPENFEGCAVRMMNEKTSDFETDNEIINRISRITDRSIESNMMFSFTDCPQIEKLGWLETTQLMFSSMAAGYDIRAWIPKIMADMRDAQVKRTGGTEQGIRREAGNPAKAYPGADFSRLRETETEGEGFVPGIAPEYFRIGGLYKDPNWGGACVMTPWYYYLEYGDRRILEENYDMMKDYVSHLESESTNGVLKGYAHMGEWGQLNESTPTTLVATCAFFLIAHTLAGIAGILGEKEDEKRYRALSERIRDGFYEDEECFSRETGAYGNGSQASFGCVLFSGILRPDGGLDGSLDGSPDGCSEECPDGNPCGMEKQRVLDGLLQAVAAQQDHLTSGEVGLKQVFCALAENGENDTVYRMVMNPTEPSYRHHVDHGLTTLPEYWNYTELWNGLGRSRNHAMMGHVKEWLCRFLLGIAPETPGYETLRIRPWLQEEMTRVRGSIFTVHGFVRADCRRMEGEIRLQVQIPVGARADVWMPCPEGKRCFLEDGEEKREIPGNREGGYLKIPDMPSGTYVWTAE</sequence>
<evidence type="ECO:0000259" key="7">
    <source>
        <dbReference type="Pfam" id="PF17390"/>
    </source>
</evidence>
<dbReference type="Pfam" id="PF08531">
    <property type="entry name" value="Bac_rhamnosid_N"/>
    <property type="match status" value="1"/>
</dbReference>
<evidence type="ECO:0000259" key="4">
    <source>
        <dbReference type="Pfam" id="PF05592"/>
    </source>
</evidence>
<feature type="domain" description="Alpha-L-rhamnosidase C-terminal" evidence="7">
    <location>
        <begin position="865"/>
        <end position="933"/>
    </location>
</feature>
<dbReference type="InterPro" id="IPR035398">
    <property type="entry name" value="Bac_rhamnosid_C"/>
</dbReference>
<dbReference type="Proteomes" id="UP000823891">
    <property type="component" value="Unassembled WGS sequence"/>
</dbReference>
<dbReference type="PIRSF" id="PIRSF010631">
    <property type="entry name" value="A-rhamnsds"/>
    <property type="match status" value="1"/>
</dbReference>
<dbReference type="InterPro" id="IPR008902">
    <property type="entry name" value="Rhamnosid_concanavalin"/>
</dbReference>
<feature type="domain" description="Alpha-L-rhamnosidase six-hairpin glycosidase" evidence="6">
    <location>
        <begin position="467"/>
        <end position="861"/>
    </location>
</feature>
<accession>A0A9D2NCF7</accession>
<proteinExistence type="predicted"/>
<evidence type="ECO:0000259" key="5">
    <source>
        <dbReference type="Pfam" id="PF08531"/>
    </source>
</evidence>
<dbReference type="Gene3D" id="2.60.420.10">
    <property type="entry name" value="Maltose phosphorylase, domain 3"/>
    <property type="match status" value="1"/>
</dbReference>
<dbReference type="InterPro" id="IPR013783">
    <property type="entry name" value="Ig-like_fold"/>
</dbReference>
<dbReference type="InterPro" id="IPR013737">
    <property type="entry name" value="Bac_rhamnosid_N"/>
</dbReference>
<evidence type="ECO:0000256" key="3">
    <source>
        <dbReference type="ARBA" id="ARBA00022801"/>
    </source>
</evidence>
<dbReference type="PANTHER" id="PTHR33307">
    <property type="entry name" value="ALPHA-RHAMNOSIDASE (EUROFUNG)"/>
    <property type="match status" value="1"/>
</dbReference>
<evidence type="ECO:0000256" key="2">
    <source>
        <dbReference type="ARBA" id="ARBA00012652"/>
    </source>
</evidence>
<dbReference type="InterPro" id="IPR016007">
    <property type="entry name" value="Alpha_rhamnosid"/>
</dbReference>
<dbReference type="EMBL" id="DWWS01000018">
    <property type="protein sequence ID" value="HJC22871.1"/>
    <property type="molecule type" value="Genomic_DNA"/>
</dbReference>
<dbReference type="Pfam" id="PF17389">
    <property type="entry name" value="Bac_rhamnosid6H"/>
    <property type="match status" value="1"/>
</dbReference>
<dbReference type="Gene3D" id="1.50.10.10">
    <property type="match status" value="1"/>
</dbReference>
<dbReference type="Pfam" id="PF25788">
    <property type="entry name" value="Ig_Rha78A_N"/>
    <property type="match status" value="1"/>
</dbReference>
<dbReference type="Gene3D" id="2.60.120.260">
    <property type="entry name" value="Galactose-binding domain-like"/>
    <property type="match status" value="2"/>
</dbReference>
<evidence type="ECO:0000259" key="6">
    <source>
        <dbReference type="Pfam" id="PF17389"/>
    </source>
</evidence>
<dbReference type="EC" id="3.2.1.40" evidence="2"/>
<dbReference type="InterPro" id="IPR008928">
    <property type="entry name" value="6-hairpin_glycosidase_sf"/>
</dbReference>
<feature type="domain" description="Bacterial alpha-L-rhamnosidase N-terminal" evidence="5">
    <location>
        <begin position="149"/>
        <end position="341"/>
    </location>
</feature>
<keyword evidence="3 8" id="KW-0378">Hydrolase</keyword>
<dbReference type="SUPFAM" id="SSF48208">
    <property type="entry name" value="Six-hairpin glycosidases"/>
    <property type="match status" value="1"/>
</dbReference>
<dbReference type="PANTHER" id="PTHR33307:SF11">
    <property type="entry name" value="ALPHA-L-RHAMNOSIDASE"/>
    <property type="match status" value="1"/>
</dbReference>
<reference evidence="8" key="2">
    <citation type="submission" date="2021-04" db="EMBL/GenBank/DDBJ databases">
        <authorList>
            <person name="Gilroy R."/>
        </authorList>
    </citation>
    <scope>NUCLEOTIDE SEQUENCE</scope>
    <source>
        <strain evidence="8">USAMLcec2-132</strain>
    </source>
</reference>
<comment type="caution">
    <text evidence="8">The sequence shown here is derived from an EMBL/GenBank/DDBJ whole genome shotgun (WGS) entry which is preliminary data.</text>
</comment>
<gene>
    <name evidence="8" type="ORF">H9761_04105</name>
</gene>
<reference evidence="8" key="1">
    <citation type="journal article" date="2021" name="PeerJ">
        <title>Extensive microbial diversity within the chicken gut microbiome revealed by metagenomics and culture.</title>
        <authorList>
            <person name="Gilroy R."/>
            <person name="Ravi A."/>
            <person name="Getino M."/>
            <person name="Pursley I."/>
            <person name="Horton D.L."/>
            <person name="Alikhan N.F."/>
            <person name="Baker D."/>
            <person name="Gharbi K."/>
            <person name="Hall N."/>
            <person name="Watson M."/>
            <person name="Adriaenssens E.M."/>
            <person name="Foster-Nyarko E."/>
            <person name="Jarju S."/>
            <person name="Secka A."/>
            <person name="Antonio M."/>
            <person name="Oren A."/>
            <person name="Chaudhuri R.R."/>
            <person name="La Ragione R."/>
            <person name="Hildebrand F."/>
            <person name="Pallen M.J."/>
        </authorList>
    </citation>
    <scope>NUCLEOTIDE SEQUENCE</scope>
    <source>
        <strain evidence="8">USAMLcec2-132</strain>
    </source>
</reference>
<dbReference type="AlphaFoldDB" id="A0A9D2NCF7"/>
<name>A0A9D2NCF7_9FIRM</name>
<evidence type="ECO:0000313" key="9">
    <source>
        <dbReference type="Proteomes" id="UP000823891"/>
    </source>
</evidence>
<evidence type="ECO:0000256" key="1">
    <source>
        <dbReference type="ARBA" id="ARBA00001445"/>
    </source>
</evidence>
<dbReference type="Pfam" id="PF17390">
    <property type="entry name" value="Bac_rhamnosid_C"/>
    <property type="match status" value="1"/>
</dbReference>
<dbReference type="Gene3D" id="2.60.40.10">
    <property type="entry name" value="Immunoglobulins"/>
    <property type="match status" value="1"/>
</dbReference>
<organism evidence="8 9">
    <name type="scientific">Candidatus Eisenbergiella merdavium</name>
    <dbReference type="NCBI Taxonomy" id="2838551"/>
    <lineage>
        <taxon>Bacteria</taxon>
        <taxon>Bacillati</taxon>
        <taxon>Bacillota</taxon>
        <taxon>Clostridia</taxon>
        <taxon>Lachnospirales</taxon>
        <taxon>Lachnospiraceae</taxon>
        <taxon>Eisenbergiella</taxon>
    </lineage>
</organism>
<protein>
    <recommendedName>
        <fullName evidence="2">alpha-L-rhamnosidase</fullName>
        <ecNumber evidence="2">3.2.1.40</ecNumber>
    </recommendedName>
</protein>
<dbReference type="GO" id="GO:0005975">
    <property type="term" value="P:carbohydrate metabolic process"/>
    <property type="evidence" value="ECO:0007669"/>
    <property type="project" value="InterPro"/>
</dbReference>